<evidence type="ECO:0000313" key="2">
    <source>
        <dbReference type="EMBL" id="GAA4627295.1"/>
    </source>
</evidence>
<feature type="domain" description="AB hydrolase-1" evidence="1">
    <location>
        <begin position="15"/>
        <end position="126"/>
    </location>
</feature>
<dbReference type="InterPro" id="IPR000073">
    <property type="entry name" value="AB_hydrolase_1"/>
</dbReference>
<reference evidence="3" key="1">
    <citation type="journal article" date="2019" name="Int. J. Syst. Evol. Microbiol.">
        <title>The Global Catalogue of Microorganisms (GCM) 10K type strain sequencing project: providing services to taxonomists for standard genome sequencing and annotation.</title>
        <authorList>
            <consortium name="The Broad Institute Genomics Platform"/>
            <consortium name="The Broad Institute Genome Sequencing Center for Infectious Disease"/>
            <person name="Wu L."/>
            <person name="Ma J."/>
        </authorList>
    </citation>
    <scope>NUCLEOTIDE SEQUENCE [LARGE SCALE GENOMIC DNA]</scope>
    <source>
        <strain evidence="3">JCM 17939</strain>
    </source>
</reference>
<dbReference type="PANTHER" id="PTHR43433">
    <property type="entry name" value="HYDROLASE, ALPHA/BETA FOLD FAMILY PROTEIN"/>
    <property type="match status" value="1"/>
</dbReference>
<dbReference type="PANTHER" id="PTHR43433:SF5">
    <property type="entry name" value="AB HYDROLASE-1 DOMAIN-CONTAINING PROTEIN"/>
    <property type="match status" value="1"/>
</dbReference>
<dbReference type="SUPFAM" id="SSF53474">
    <property type="entry name" value="alpha/beta-Hydrolases"/>
    <property type="match status" value="1"/>
</dbReference>
<dbReference type="Proteomes" id="UP001501442">
    <property type="component" value="Unassembled WGS sequence"/>
</dbReference>
<dbReference type="RefSeq" id="WP_345432290.1">
    <property type="nucleotide sequence ID" value="NZ_BAABHK010000005.1"/>
</dbReference>
<gene>
    <name evidence="2" type="ORF">GCM10023196_038920</name>
</gene>
<dbReference type="Pfam" id="PF00561">
    <property type="entry name" value="Abhydrolase_1"/>
    <property type="match status" value="1"/>
</dbReference>
<evidence type="ECO:0000313" key="3">
    <source>
        <dbReference type="Proteomes" id="UP001501442"/>
    </source>
</evidence>
<sequence>MSGLSHRFDGPDDAPVLVLGPSLGTTLDLWEPQLPALTASWRTLRFDLPGHGGSPAIHGTVADFADAVVDLLDGLGLGRVAYAGVSLGGAIGTALALRRPDRLTSLALCCTSAWFGDPGPWLDRAARVRAEGLEPLTGLFLGRWFTAGYAGPGVDVVRDMLKRVDPEGYAACCDAIARFDVRDRLGDVRAPALVIGGAEDVATPLDHAEALAGGIPGADLVVVPGAHLANLECPRPVTEALVGHLERAKA</sequence>
<keyword evidence="3" id="KW-1185">Reference proteome</keyword>
<dbReference type="InterPro" id="IPR050471">
    <property type="entry name" value="AB_hydrolase"/>
</dbReference>
<comment type="caution">
    <text evidence="2">The sequence shown here is derived from an EMBL/GenBank/DDBJ whole genome shotgun (WGS) entry which is preliminary data.</text>
</comment>
<protein>
    <recommendedName>
        <fullName evidence="1">AB hydrolase-1 domain-containing protein</fullName>
    </recommendedName>
</protein>
<accession>A0ABP8UCK3</accession>
<dbReference type="PRINTS" id="PR00111">
    <property type="entry name" value="ABHYDROLASE"/>
</dbReference>
<evidence type="ECO:0000259" key="1">
    <source>
        <dbReference type="Pfam" id="PF00561"/>
    </source>
</evidence>
<name>A0ABP8UCK3_9ACTN</name>
<organism evidence="2 3">
    <name type="scientific">Actinoallomurus vinaceus</name>
    <dbReference type="NCBI Taxonomy" id="1080074"/>
    <lineage>
        <taxon>Bacteria</taxon>
        <taxon>Bacillati</taxon>
        <taxon>Actinomycetota</taxon>
        <taxon>Actinomycetes</taxon>
        <taxon>Streptosporangiales</taxon>
        <taxon>Thermomonosporaceae</taxon>
        <taxon>Actinoallomurus</taxon>
    </lineage>
</organism>
<proteinExistence type="predicted"/>
<dbReference type="Gene3D" id="3.40.50.1820">
    <property type="entry name" value="alpha/beta hydrolase"/>
    <property type="match status" value="1"/>
</dbReference>
<dbReference type="InterPro" id="IPR029058">
    <property type="entry name" value="AB_hydrolase_fold"/>
</dbReference>
<dbReference type="EMBL" id="BAABHK010000005">
    <property type="protein sequence ID" value="GAA4627295.1"/>
    <property type="molecule type" value="Genomic_DNA"/>
</dbReference>